<dbReference type="Proteomes" id="UP000320244">
    <property type="component" value="Unassembled WGS sequence"/>
</dbReference>
<dbReference type="EMBL" id="VCQV01000006">
    <property type="protein sequence ID" value="TWP37291.1"/>
    <property type="molecule type" value="Genomic_DNA"/>
</dbReference>
<keyword evidence="3" id="KW-1185">Reference proteome</keyword>
<gene>
    <name evidence="2" type="ORF">FGL98_05905</name>
</gene>
<dbReference type="Pfam" id="PF21962">
    <property type="entry name" value="DUF6924"/>
    <property type="match status" value="1"/>
</dbReference>
<reference evidence="2 3" key="1">
    <citation type="submission" date="2019-05" db="EMBL/GenBank/DDBJ databases">
        <authorList>
            <person name="Lee S.D."/>
        </authorList>
    </citation>
    <scope>NUCLEOTIDE SEQUENCE [LARGE SCALE GENOMIC DNA]</scope>
    <source>
        <strain evidence="2 3">C5-26</strain>
    </source>
</reference>
<accession>A0A563E516</accession>
<dbReference type="InterPro" id="IPR053832">
    <property type="entry name" value="DUF6924"/>
</dbReference>
<evidence type="ECO:0000259" key="1">
    <source>
        <dbReference type="Pfam" id="PF21962"/>
    </source>
</evidence>
<reference evidence="2 3" key="2">
    <citation type="submission" date="2019-08" db="EMBL/GenBank/DDBJ databases">
        <title>Jejuicoccus antrihumi gen. nov., sp. nov., a new member of the family Dermacoccaceae isolated from a cave.</title>
        <authorList>
            <person name="Schumann P."/>
            <person name="Kim I.S."/>
        </authorList>
    </citation>
    <scope>NUCLEOTIDE SEQUENCE [LARGE SCALE GENOMIC DNA]</scope>
    <source>
        <strain evidence="2 3">C5-26</strain>
    </source>
</reference>
<dbReference type="AlphaFoldDB" id="A0A563E516"/>
<name>A0A563E516_9MICO</name>
<comment type="caution">
    <text evidence="2">The sequence shown here is derived from an EMBL/GenBank/DDBJ whole genome shotgun (WGS) entry which is preliminary data.</text>
</comment>
<sequence length="136" mass="15479">MPPLPIANSSLLVRADAGHDKEWMRLVSAVLTENDDGFRAYVEFVDDPDWYEYLPDQLRAALPHSSEPSILFSADEKTLTTEDFPIVVIDLVEHRSSFRSIASELWAIENNLNISNMDWEDFAKCVDSQGIFRGFV</sequence>
<evidence type="ECO:0000313" key="3">
    <source>
        <dbReference type="Proteomes" id="UP000320244"/>
    </source>
</evidence>
<protein>
    <recommendedName>
        <fullName evidence="1">DUF6924 domain-containing protein</fullName>
    </recommendedName>
</protein>
<dbReference type="OrthoDB" id="7854965at2"/>
<dbReference type="RefSeq" id="WP_146315814.1">
    <property type="nucleotide sequence ID" value="NZ_VCQV01000006.1"/>
</dbReference>
<organism evidence="2 3">
    <name type="scientific">Leekyejoonella antrihumi</name>
    <dbReference type="NCBI Taxonomy" id="1660198"/>
    <lineage>
        <taxon>Bacteria</taxon>
        <taxon>Bacillati</taxon>
        <taxon>Actinomycetota</taxon>
        <taxon>Actinomycetes</taxon>
        <taxon>Micrococcales</taxon>
        <taxon>Dermacoccaceae</taxon>
        <taxon>Leekyejoonella</taxon>
    </lineage>
</organism>
<evidence type="ECO:0000313" key="2">
    <source>
        <dbReference type="EMBL" id="TWP37291.1"/>
    </source>
</evidence>
<feature type="domain" description="DUF6924" evidence="1">
    <location>
        <begin position="10"/>
        <end position="135"/>
    </location>
</feature>
<proteinExistence type="predicted"/>